<feature type="region of interest" description="Disordered" evidence="1">
    <location>
        <begin position="150"/>
        <end position="171"/>
    </location>
</feature>
<organism evidence="2 3">
    <name type="scientific">Cordyceps javanica</name>
    <dbReference type="NCBI Taxonomy" id="43265"/>
    <lineage>
        <taxon>Eukaryota</taxon>
        <taxon>Fungi</taxon>
        <taxon>Dikarya</taxon>
        <taxon>Ascomycota</taxon>
        <taxon>Pezizomycotina</taxon>
        <taxon>Sordariomycetes</taxon>
        <taxon>Hypocreomycetidae</taxon>
        <taxon>Hypocreales</taxon>
        <taxon>Cordycipitaceae</taxon>
        <taxon>Cordyceps</taxon>
    </lineage>
</organism>
<evidence type="ECO:0000313" key="2">
    <source>
        <dbReference type="EMBL" id="TQV91443.1"/>
    </source>
</evidence>
<dbReference type="AlphaFoldDB" id="A0A545VN41"/>
<dbReference type="Proteomes" id="UP000315783">
    <property type="component" value="Unassembled WGS sequence"/>
</dbReference>
<proteinExistence type="predicted"/>
<protein>
    <submittedName>
        <fullName evidence="2">Uncharacterized protein</fullName>
    </submittedName>
</protein>
<reference evidence="2 3" key="1">
    <citation type="journal article" date="2019" name="Appl. Microbiol. Biotechnol.">
        <title>Genome sequence of Isaria javanica and comparative genome analysis insights into family S53 peptidase evolution in fungal entomopathogens.</title>
        <authorList>
            <person name="Lin R."/>
            <person name="Zhang X."/>
            <person name="Xin B."/>
            <person name="Zou M."/>
            <person name="Gao Y."/>
            <person name="Qin F."/>
            <person name="Hu Q."/>
            <person name="Xie B."/>
            <person name="Cheng X."/>
        </authorList>
    </citation>
    <scope>NUCLEOTIDE SEQUENCE [LARGE SCALE GENOMIC DNA]</scope>
    <source>
        <strain evidence="2 3">IJ1G</strain>
    </source>
</reference>
<name>A0A545VN41_9HYPO</name>
<gene>
    <name evidence="2" type="ORF">IF1G_09942</name>
</gene>
<evidence type="ECO:0000256" key="1">
    <source>
        <dbReference type="SAM" id="MobiDB-lite"/>
    </source>
</evidence>
<feature type="compositionally biased region" description="Pro residues" evidence="1">
    <location>
        <begin position="104"/>
        <end position="113"/>
    </location>
</feature>
<feature type="region of interest" description="Disordered" evidence="1">
    <location>
        <begin position="99"/>
        <end position="121"/>
    </location>
</feature>
<evidence type="ECO:0000313" key="3">
    <source>
        <dbReference type="Proteomes" id="UP000315783"/>
    </source>
</evidence>
<accession>A0A545VN41</accession>
<feature type="compositionally biased region" description="Basic residues" evidence="1">
    <location>
        <begin position="155"/>
        <end position="169"/>
    </location>
</feature>
<keyword evidence="3" id="KW-1185">Reference proteome</keyword>
<dbReference type="EMBL" id="SPUK01000019">
    <property type="protein sequence ID" value="TQV91443.1"/>
    <property type="molecule type" value="Genomic_DNA"/>
</dbReference>
<comment type="caution">
    <text evidence="2">The sequence shown here is derived from an EMBL/GenBank/DDBJ whole genome shotgun (WGS) entry which is preliminary data.</text>
</comment>
<sequence>MFSICQALQFIALLSTAICSAGILYTARNIFSTVQRASNQLLDFAAELLDLIDPVLPPAGGATTPQHPADVSATASPAASSHAALDGFFEGYPGWDADLSPASWSPPSPPPPEQEGEEEEEAAMFPLDEELRTPPASPTQSETLLWSSEVTAACRPRRGSSARPARRRLSYPAARVPKKPNTAGLYPYQRPCMTAAPRVLCGRYARSHGDGSFGR</sequence>